<dbReference type="CDD" id="cd07067">
    <property type="entry name" value="HP_PGM_like"/>
    <property type="match status" value="1"/>
</dbReference>
<dbReference type="Pfam" id="PF00300">
    <property type="entry name" value="His_Phos_1"/>
    <property type="match status" value="1"/>
</dbReference>
<dbReference type="AlphaFoldDB" id="A0A4Q2T7U2"/>
<feature type="active site" description="Tele-phosphohistidine intermediate" evidence="1">
    <location>
        <position position="47"/>
    </location>
</feature>
<protein>
    <submittedName>
        <fullName evidence="3">Histidine phosphatase family protein</fullName>
    </submittedName>
</protein>
<evidence type="ECO:0000313" key="3">
    <source>
        <dbReference type="EMBL" id="RYC14882.1"/>
    </source>
</evidence>
<reference evidence="3 4" key="1">
    <citation type="submission" date="2019-01" db="EMBL/GenBank/DDBJ databases">
        <title>Novel species of Nocardioides.</title>
        <authorList>
            <person name="Liu Q."/>
            <person name="X Y.-H."/>
        </authorList>
    </citation>
    <scope>NUCLEOTIDE SEQUENCE [LARGE SCALE GENOMIC DNA]</scope>
    <source>
        <strain evidence="3 4">HLT2-9</strain>
    </source>
</reference>
<dbReference type="Gene3D" id="3.40.50.1240">
    <property type="entry name" value="Phosphoglycerate mutase-like"/>
    <property type="match status" value="1"/>
</dbReference>
<dbReference type="GO" id="GO:0005737">
    <property type="term" value="C:cytoplasm"/>
    <property type="evidence" value="ECO:0007669"/>
    <property type="project" value="TreeGrafter"/>
</dbReference>
<feature type="active site" description="Proton donor/acceptor" evidence="1">
    <location>
        <position position="120"/>
    </location>
</feature>
<dbReference type="PANTHER" id="PTHR48100:SF1">
    <property type="entry name" value="HISTIDINE PHOSPHATASE FAMILY PROTEIN-RELATED"/>
    <property type="match status" value="1"/>
</dbReference>
<name>A0A4Q2T7U2_9ACTN</name>
<comment type="caution">
    <text evidence="3">The sequence shown here is derived from an EMBL/GenBank/DDBJ whole genome shotgun (WGS) entry which is preliminary data.</text>
</comment>
<dbReference type="InterPro" id="IPR050275">
    <property type="entry name" value="PGM_Phosphatase"/>
</dbReference>
<sequence>MGSARLRRDRHPRAARGGADVLRPRAALERLPGDPAHPDVRLVLLRHGRTEWNDTGRAQGHADVPLDDVGLAQAKEVAPVLAALRPVTIWSSDLARAAQTADAVAAECGLEPVRDPRLREFDIGPNRAGLTSEEYAAAHPEEYAALLAGEFEAIPGRETRDDVLARFVPALTSYVDTLADGETGLVVSHGAALRVAVPAFLGWSGDPAESLGVLANCGWVVLEHSASTWTGGVERWRLIAWNRLASPATDPDFT</sequence>
<evidence type="ECO:0000256" key="1">
    <source>
        <dbReference type="PIRSR" id="PIRSR613078-1"/>
    </source>
</evidence>
<dbReference type="Proteomes" id="UP000291101">
    <property type="component" value="Unassembled WGS sequence"/>
</dbReference>
<dbReference type="GO" id="GO:0016791">
    <property type="term" value="F:phosphatase activity"/>
    <property type="evidence" value="ECO:0007669"/>
    <property type="project" value="TreeGrafter"/>
</dbReference>
<dbReference type="EMBL" id="SDWV01000001">
    <property type="protein sequence ID" value="RYC14882.1"/>
    <property type="molecule type" value="Genomic_DNA"/>
</dbReference>
<dbReference type="OrthoDB" id="4697614at2"/>
<feature type="binding site" evidence="2">
    <location>
        <position position="96"/>
    </location>
    <ligand>
        <name>substrate</name>
    </ligand>
</feature>
<evidence type="ECO:0000313" key="4">
    <source>
        <dbReference type="Proteomes" id="UP000291101"/>
    </source>
</evidence>
<dbReference type="PANTHER" id="PTHR48100">
    <property type="entry name" value="BROAD-SPECIFICITY PHOSPHATASE YOR283W-RELATED"/>
    <property type="match status" value="1"/>
</dbReference>
<proteinExistence type="predicted"/>
<dbReference type="SUPFAM" id="SSF53254">
    <property type="entry name" value="Phosphoglycerate mutase-like"/>
    <property type="match status" value="1"/>
</dbReference>
<dbReference type="InterPro" id="IPR029033">
    <property type="entry name" value="His_PPase_superfam"/>
</dbReference>
<accession>A0A4Q2T7U2</accession>
<evidence type="ECO:0000256" key="2">
    <source>
        <dbReference type="PIRSR" id="PIRSR613078-2"/>
    </source>
</evidence>
<organism evidence="3 4">
    <name type="scientific">Nocardioides zhouii</name>
    <dbReference type="NCBI Taxonomy" id="1168729"/>
    <lineage>
        <taxon>Bacteria</taxon>
        <taxon>Bacillati</taxon>
        <taxon>Actinomycetota</taxon>
        <taxon>Actinomycetes</taxon>
        <taxon>Propionibacteriales</taxon>
        <taxon>Nocardioidaceae</taxon>
        <taxon>Nocardioides</taxon>
    </lineage>
</organism>
<feature type="binding site" evidence="2">
    <location>
        <begin position="46"/>
        <end position="53"/>
    </location>
    <ligand>
        <name>substrate</name>
    </ligand>
</feature>
<dbReference type="SMART" id="SM00855">
    <property type="entry name" value="PGAM"/>
    <property type="match status" value="1"/>
</dbReference>
<dbReference type="InterPro" id="IPR013078">
    <property type="entry name" value="His_Pase_superF_clade-1"/>
</dbReference>
<keyword evidence="4" id="KW-1185">Reference proteome</keyword>
<gene>
    <name evidence="3" type="ORF">EUA94_00620</name>
</gene>